<dbReference type="Gene3D" id="1.10.150.240">
    <property type="entry name" value="Putative phosphatase, domain 2"/>
    <property type="match status" value="1"/>
</dbReference>
<comment type="caution">
    <text evidence="5">The sequence shown here is derived from an EMBL/GenBank/DDBJ whole genome shotgun (WGS) entry which is preliminary data.</text>
</comment>
<organism evidence="5 6">
    <name type="scientific">Acetobacter thailandicus</name>
    <dbReference type="NCBI Taxonomy" id="1502842"/>
    <lineage>
        <taxon>Bacteria</taxon>
        <taxon>Pseudomonadati</taxon>
        <taxon>Pseudomonadota</taxon>
        <taxon>Alphaproteobacteria</taxon>
        <taxon>Acetobacterales</taxon>
        <taxon>Acetobacteraceae</taxon>
        <taxon>Acetobacter</taxon>
    </lineage>
</organism>
<protein>
    <submittedName>
        <fullName evidence="5">HAD family phosphatase</fullName>
    </submittedName>
</protein>
<dbReference type="SFLD" id="SFLDS00003">
    <property type="entry name" value="Haloacid_Dehalogenase"/>
    <property type="match status" value="1"/>
</dbReference>
<comment type="cofactor">
    <cofactor evidence="1">
        <name>Mg(2+)</name>
        <dbReference type="ChEBI" id="CHEBI:18420"/>
    </cofactor>
</comment>
<dbReference type="SFLD" id="SFLDG01129">
    <property type="entry name" value="C1.5:_HAD__Beta-PGM__Phosphata"/>
    <property type="match status" value="1"/>
</dbReference>
<keyword evidence="4" id="KW-0460">Magnesium</keyword>
<gene>
    <name evidence="5" type="ORF">OQ497_06115</name>
</gene>
<dbReference type="EMBL" id="JAPIUZ010000002">
    <property type="protein sequence ID" value="MCX2563535.1"/>
    <property type="molecule type" value="Genomic_DNA"/>
</dbReference>
<dbReference type="InterPro" id="IPR051600">
    <property type="entry name" value="Beta-PGM-like"/>
</dbReference>
<dbReference type="PANTHER" id="PTHR46193:SF10">
    <property type="entry name" value="6-PHOSPHOGLUCONATE PHOSPHATASE"/>
    <property type="match status" value="1"/>
</dbReference>
<dbReference type="Proteomes" id="UP001301152">
    <property type="component" value="Unassembled WGS sequence"/>
</dbReference>
<evidence type="ECO:0000256" key="3">
    <source>
        <dbReference type="ARBA" id="ARBA00022723"/>
    </source>
</evidence>
<evidence type="ECO:0000256" key="4">
    <source>
        <dbReference type="ARBA" id="ARBA00022842"/>
    </source>
</evidence>
<dbReference type="SUPFAM" id="SSF56784">
    <property type="entry name" value="HAD-like"/>
    <property type="match status" value="1"/>
</dbReference>
<dbReference type="InterPro" id="IPR041492">
    <property type="entry name" value="HAD_2"/>
</dbReference>
<dbReference type="InterPro" id="IPR036412">
    <property type="entry name" value="HAD-like_sf"/>
</dbReference>
<dbReference type="Gene3D" id="3.40.50.1000">
    <property type="entry name" value="HAD superfamily/HAD-like"/>
    <property type="match status" value="1"/>
</dbReference>
<evidence type="ECO:0000313" key="5">
    <source>
        <dbReference type="EMBL" id="MCX2563535.1"/>
    </source>
</evidence>
<accession>A0ABT3QE26</accession>
<keyword evidence="3" id="KW-0479">Metal-binding</keyword>
<dbReference type="InterPro" id="IPR023214">
    <property type="entry name" value="HAD_sf"/>
</dbReference>
<dbReference type="InterPro" id="IPR023198">
    <property type="entry name" value="PGP-like_dom2"/>
</dbReference>
<evidence type="ECO:0000256" key="1">
    <source>
        <dbReference type="ARBA" id="ARBA00001946"/>
    </source>
</evidence>
<name>A0ABT3QE26_9PROT</name>
<keyword evidence="6" id="KW-1185">Reference proteome</keyword>
<sequence>MQTSSVLSSEGKLKLIIFDCDGVLVDSETICCQVSAEEARLAGMEAPEEKAVEQFSGMALSLIQQKIEKQTGKNLGHDWISKMQKRFIEAMEDHLEPVDGVYDMLKRVEKLSVPVRVGSNSSALEMDLKFKKLNMTPYFQDRIHSAQDMGKPKPAPDVYIKAASDEGVKPENCIVLEDSDTGARAAVNAGMMCVLLRAPGLPVPDWPGLKVIHHLSEFSDLIENTINIQKE</sequence>
<dbReference type="InterPro" id="IPR006439">
    <property type="entry name" value="HAD-SF_hydro_IA"/>
</dbReference>
<comment type="similarity">
    <text evidence="2">Belongs to the HAD-like hydrolase superfamily. CbbY/CbbZ/Gph/YieH family.</text>
</comment>
<reference evidence="5 6" key="1">
    <citation type="submission" date="2022-11" db="EMBL/GenBank/DDBJ databases">
        <title>Genome sequencing of Acetobacter type strain.</title>
        <authorList>
            <person name="Heo J."/>
            <person name="Lee D."/>
            <person name="Han B.-H."/>
            <person name="Hong S.-B."/>
            <person name="Kwon S.-W."/>
        </authorList>
    </citation>
    <scope>NUCLEOTIDE SEQUENCE [LARGE SCALE GENOMIC DNA]</scope>
    <source>
        <strain evidence="5 6">KACC 21253</strain>
    </source>
</reference>
<evidence type="ECO:0000256" key="2">
    <source>
        <dbReference type="ARBA" id="ARBA00006171"/>
    </source>
</evidence>
<dbReference type="Pfam" id="PF13419">
    <property type="entry name" value="HAD_2"/>
    <property type="match status" value="1"/>
</dbReference>
<evidence type="ECO:0000313" key="6">
    <source>
        <dbReference type="Proteomes" id="UP001301152"/>
    </source>
</evidence>
<dbReference type="PANTHER" id="PTHR46193">
    <property type="entry name" value="6-PHOSPHOGLUCONATE PHOSPHATASE"/>
    <property type="match status" value="1"/>
</dbReference>
<dbReference type="NCBIfam" id="TIGR01509">
    <property type="entry name" value="HAD-SF-IA-v3"/>
    <property type="match status" value="1"/>
</dbReference>
<proteinExistence type="inferred from homology"/>